<evidence type="ECO:0000313" key="3">
    <source>
        <dbReference type="Proteomes" id="UP000317318"/>
    </source>
</evidence>
<dbReference type="RefSeq" id="WP_310820804.1">
    <property type="nucleotide sequence ID" value="NZ_CP036268.1"/>
</dbReference>
<dbReference type="PANTHER" id="PTHR34107">
    <property type="entry name" value="SLL0198 PROTEIN-RELATED"/>
    <property type="match status" value="1"/>
</dbReference>
<dbReference type="CDD" id="cd06260">
    <property type="entry name" value="DUF820-like"/>
    <property type="match status" value="1"/>
</dbReference>
<dbReference type="Gene3D" id="3.90.1570.10">
    <property type="entry name" value="tt1808, chain A"/>
    <property type="match status" value="1"/>
</dbReference>
<gene>
    <name evidence="2" type="ORF">Pan189_40180</name>
</gene>
<dbReference type="InterPro" id="IPR012296">
    <property type="entry name" value="Nuclease_put_TT1808"/>
</dbReference>
<dbReference type="EMBL" id="CP036268">
    <property type="protein sequence ID" value="QDT39609.1"/>
    <property type="molecule type" value="Genomic_DNA"/>
</dbReference>
<keyword evidence="3" id="KW-1185">Reference proteome</keyword>
<dbReference type="Pfam" id="PF05685">
    <property type="entry name" value="Uma2"/>
    <property type="match status" value="1"/>
</dbReference>
<sequence length="226" mass="25421">MPTLSAPPAPWTAADLLERFGPIPLYRIVTDPPPGEATEEDAKRFTDGAGDPCELVDGNLIRKCDMGWEESYLEMEIGRLLSNFVRENQLGIVLSPKGAYRLFAGRIRMPDASFIAWDKFPDRKPPIGRRVFALDVPPDLAVEVISPGNTNAEMDEKLVEYFGYGVRLVWYFYPAEKRVRAFTAIEVFKDYREGEELTGGDVLPGFSLSVKQFFEDPFPPDEHSAP</sequence>
<dbReference type="InterPro" id="IPR008538">
    <property type="entry name" value="Uma2"/>
</dbReference>
<dbReference type="PANTHER" id="PTHR34107:SF1">
    <property type="entry name" value="SLL0198 PROTEIN"/>
    <property type="match status" value="1"/>
</dbReference>
<dbReference type="KEGG" id="svp:Pan189_40180"/>
<organism evidence="2 3">
    <name type="scientific">Stratiformator vulcanicus</name>
    <dbReference type="NCBI Taxonomy" id="2527980"/>
    <lineage>
        <taxon>Bacteria</taxon>
        <taxon>Pseudomonadati</taxon>
        <taxon>Planctomycetota</taxon>
        <taxon>Planctomycetia</taxon>
        <taxon>Planctomycetales</taxon>
        <taxon>Planctomycetaceae</taxon>
        <taxon>Stratiformator</taxon>
    </lineage>
</organism>
<protein>
    <recommendedName>
        <fullName evidence="1">Putative restriction endonuclease domain-containing protein</fullName>
    </recommendedName>
</protein>
<evidence type="ECO:0000259" key="1">
    <source>
        <dbReference type="Pfam" id="PF05685"/>
    </source>
</evidence>
<dbReference type="SUPFAM" id="SSF52980">
    <property type="entry name" value="Restriction endonuclease-like"/>
    <property type="match status" value="1"/>
</dbReference>
<dbReference type="InterPro" id="IPR011335">
    <property type="entry name" value="Restrct_endonuc-II-like"/>
</dbReference>
<accession>A0A517R6V5</accession>
<reference evidence="2 3" key="1">
    <citation type="submission" date="2019-02" db="EMBL/GenBank/DDBJ databases">
        <title>Deep-cultivation of Planctomycetes and their phenomic and genomic characterization uncovers novel biology.</title>
        <authorList>
            <person name="Wiegand S."/>
            <person name="Jogler M."/>
            <person name="Boedeker C."/>
            <person name="Pinto D."/>
            <person name="Vollmers J."/>
            <person name="Rivas-Marin E."/>
            <person name="Kohn T."/>
            <person name="Peeters S.H."/>
            <person name="Heuer A."/>
            <person name="Rast P."/>
            <person name="Oberbeckmann S."/>
            <person name="Bunk B."/>
            <person name="Jeske O."/>
            <person name="Meyerdierks A."/>
            <person name="Storesund J.E."/>
            <person name="Kallscheuer N."/>
            <person name="Luecker S."/>
            <person name="Lage O.M."/>
            <person name="Pohl T."/>
            <person name="Merkel B.J."/>
            <person name="Hornburger P."/>
            <person name="Mueller R.-W."/>
            <person name="Bruemmer F."/>
            <person name="Labrenz M."/>
            <person name="Spormann A.M."/>
            <person name="Op den Camp H."/>
            <person name="Overmann J."/>
            <person name="Amann R."/>
            <person name="Jetten M.S.M."/>
            <person name="Mascher T."/>
            <person name="Medema M.H."/>
            <person name="Devos D.P."/>
            <person name="Kaster A.-K."/>
            <person name="Ovreas L."/>
            <person name="Rohde M."/>
            <person name="Galperin M.Y."/>
            <person name="Jogler C."/>
        </authorList>
    </citation>
    <scope>NUCLEOTIDE SEQUENCE [LARGE SCALE GENOMIC DNA]</scope>
    <source>
        <strain evidence="2 3">Pan189</strain>
    </source>
</reference>
<proteinExistence type="predicted"/>
<dbReference type="AlphaFoldDB" id="A0A517R6V5"/>
<feature type="domain" description="Putative restriction endonuclease" evidence="1">
    <location>
        <begin position="44"/>
        <end position="210"/>
    </location>
</feature>
<evidence type="ECO:0000313" key="2">
    <source>
        <dbReference type="EMBL" id="QDT39609.1"/>
    </source>
</evidence>
<name>A0A517R6V5_9PLAN</name>
<dbReference type="Proteomes" id="UP000317318">
    <property type="component" value="Chromosome"/>
</dbReference>